<dbReference type="Proteomes" id="UP000007962">
    <property type="component" value="Chromosome"/>
</dbReference>
<dbReference type="RefSeq" id="WP_015882213.1">
    <property type="nucleotide sequence ID" value="NC_012669.1"/>
</dbReference>
<reference evidence="2 3" key="1">
    <citation type="journal article" date="2009" name="Stand. Genomic Sci.">
        <title>Complete genome sequence of Beutenbergia cavernae type strain (HKI 0122).</title>
        <authorList>
            <person name="Land M."/>
            <person name="Pukall R."/>
            <person name="Abt B."/>
            <person name="Goker M."/>
            <person name="Rohde M."/>
            <person name="Glavina Del Rio T."/>
            <person name="Tice H."/>
            <person name="Copeland A."/>
            <person name="Cheng J.F."/>
            <person name="Lucas S."/>
            <person name="Chen F."/>
            <person name="Nolan M."/>
            <person name="Bruce D."/>
            <person name="Goodwin L."/>
            <person name="Pitluck S."/>
            <person name="Ivanova N."/>
            <person name="Mavromatis K."/>
            <person name="Ovchinnikova G."/>
            <person name="Pati A."/>
            <person name="Chen A."/>
            <person name="Palaniappan K."/>
            <person name="Hauser L."/>
            <person name="Chang Y.J."/>
            <person name="Jefferies C.C."/>
            <person name="Saunders E."/>
            <person name="Brettin T."/>
            <person name="Detter J.C."/>
            <person name="Han C."/>
            <person name="Chain P."/>
            <person name="Bristow J."/>
            <person name="Eisen J.A."/>
            <person name="Markowitz V."/>
            <person name="Hugenholtz P."/>
            <person name="Kyrpides N.C."/>
            <person name="Klenk H.P."/>
            <person name="Lapidus A."/>
        </authorList>
    </citation>
    <scope>NUCLEOTIDE SEQUENCE [LARGE SCALE GENOMIC DNA]</scope>
    <source>
        <strain evidence="3">ATCC BAA-8 / DSM 12333 / NBRC 16432</strain>
    </source>
</reference>
<evidence type="ECO:0000313" key="3">
    <source>
        <dbReference type="Proteomes" id="UP000007962"/>
    </source>
</evidence>
<evidence type="ECO:0000313" key="2">
    <source>
        <dbReference type="EMBL" id="ACQ79973.1"/>
    </source>
</evidence>
<dbReference type="eggNOG" id="COG4226">
    <property type="taxonomic scope" value="Bacteria"/>
</dbReference>
<evidence type="ECO:0000256" key="1">
    <source>
        <dbReference type="SAM" id="MobiDB-lite"/>
    </source>
</evidence>
<feature type="region of interest" description="Disordered" evidence="1">
    <location>
        <begin position="166"/>
        <end position="186"/>
    </location>
</feature>
<dbReference type="GO" id="GO:0006355">
    <property type="term" value="P:regulation of DNA-templated transcription"/>
    <property type="evidence" value="ECO:0007669"/>
    <property type="project" value="InterPro"/>
</dbReference>
<accession>C5C460</accession>
<dbReference type="KEGG" id="bcv:Bcav_1717"/>
<name>C5C460_BEUC1</name>
<dbReference type="AlphaFoldDB" id="C5C460"/>
<dbReference type="HOGENOM" id="CLU_105073_0_0_11"/>
<dbReference type="InterPro" id="IPR010985">
    <property type="entry name" value="Ribbon_hlx_hlx"/>
</dbReference>
<proteinExistence type="predicted"/>
<dbReference type="Pfam" id="PF05534">
    <property type="entry name" value="HicB"/>
    <property type="match status" value="1"/>
</dbReference>
<dbReference type="EMBL" id="CP001618">
    <property type="protein sequence ID" value="ACQ79973.1"/>
    <property type="molecule type" value="Genomic_DNA"/>
</dbReference>
<feature type="region of interest" description="Disordered" evidence="1">
    <location>
        <begin position="98"/>
        <end position="121"/>
    </location>
</feature>
<keyword evidence="3" id="KW-1185">Reference proteome</keyword>
<evidence type="ECO:0008006" key="4">
    <source>
        <dbReference type="Google" id="ProtNLM"/>
    </source>
</evidence>
<sequence>MNIDRYVSSLRDSLEVSGRAGGGAAAEAAAHLADAVEPAVRLTVQQVLIDAAAEVNGQLGSDPVVEVRLRGTEPELVVVPGTATPPRGESLVASILDRVIPPPPAPPAPPRPPGSEDVPERDDDAVARISLRMPEWLKGRVDEAAAQAGISVNTWLVRVAQLALDAGDTPHTPSSRSGKRLTGWAR</sequence>
<protein>
    <recommendedName>
        <fullName evidence="4">HicB family protein</fullName>
    </recommendedName>
</protein>
<dbReference type="InterPro" id="IPR008651">
    <property type="entry name" value="Uncharacterised_HicB"/>
</dbReference>
<gene>
    <name evidence="2" type="ordered locus">Bcav_1717</name>
</gene>
<dbReference type="STRING" id="471853.Bcav_1717"/>
<organism evidence="2 3">
    <name type="scientific">Beutenbergia cavernae (strain ATCC BAA-8 / DSM 12333 / CCUG 43141 / JCM 11478 / NBRC 16432 / NCIMB 13614 / HKI 0122)</name>
    <dbReference type="NCBI Taxonomy" id="471853"/>
    <lineage>
        <taxon>Bacteria</taxon>
        <taxon>Bacillati</taxon>
        <taxon>Actinomycetota</taxon>
        <taxon>Actinomycetes</taxon>
        <taxon>Micrococcales</taxon>
        <taxon>Beutenbergiaceae</taxon>
        <taxon>Beutenbergia</taxon>
    </lineage>
</organism>
<dbReference type="OrthoDB" id="5193907at2"/>
<dbReference type="SUPFAM" id="SSF47598">
    <property type="entry name" value="Ribbon-helix-helix"/>
    <property type="match status" value="1"/>
</dbReference>
<feature type="compositionally biased region" description="Pro residues" evidence="1">
    <location>
        <begin position="100"/>
        <end position="113"/>
    </location>
</feature>